<dbReference type="InterPro" id="IPR017104">
    <property type="entry name" value="AP2_complex_asu"/>
</dbReference>
<evidence type="ECO:0000259" key="9">
    <source>
        <dbReference type="Pfam" id="PF02296"/>
    </source>
</evidence>
<dbReference type="EMBL" id="BAAFRS010000010">
    <property type="protein sequence ID" value="GAB1218968.1"/>
    <property type="molecule type" value="Genomic_DNA"/>
</dbReference>
<dbReference type="InterPro" id="IPR050840">
    <property type="entry name" value="Adaptor_Complx_Large_Subunit"/>
</dbReference>
<dbReference type="InterPro" id="IPR013041">
    <property type="entry name" value="Clathrin_app_Ig-like_sf"/>
</dbReference>
<keyword evidence="11" id="KW-1185">Reference proteome</keyword>
<dbReference type="InterPro" id="IPR016024">
    <property type="entry name" value="ARM-type_fold"/>
</dbReference>
<dbReference type="SUPFAM" id="SSF55711">
    <property type="entry name" value="Subdomain of clathrin and coatomer appendage domain"/>
    <property type="match status" value="1"/>
</dbReference>
<evidence type="ECO:0000256" key="7">
    <source>
        <dbReference type="SAM" id="Phobius"/>
    </source>
</evidence>
<evidence type="ECO:0000313" key="11">
    <source>
        <dbReference type="Proteomes" id="UP001628156"/>
    </source>
</evidence>
<gene>
    <name evidence="10" type="ORF">ENUP19_0010G0006</name>
</gene>
<dbReference type="Proteomes" id="UP001628156">
    <property type="component" value="Unassembled WGS sequence"/>
</dbReference>
<dbReference type="Gene3D" id="2.60.40.1230">
    <property type="match status" value="1"/>
</dbReference>
<keyword evidence="5" id="KW-0168">Coated pit</keyword>
<dbReference type="InterPro" id="IPR009028">
    <property type="entry name" value="Coatomer/calthrin_app_sub_C"/>
</dbReference>
<keyword evidence="7" id="KW-1133">Transmembrane helix</keyword>
<evidence type="ECO:0000259" key="8">
    <source>
        <dbReference type="Pfam" id="PF01602"/>
    </source>
</evidence>
<comment type="caution">
    <text evidence="10">The sequence shown here is derived from an EMBL/GenBank/DDBJ whole genome shotgun (WGS) entry which is preliminary data.</text>
</comment>
<sequence>MELARTTLRGLHNFIQEIHRSQNPEEERKSVDKELAHIRMEFKTGKKLKGHGRRKYILKMLYIYILGYDVDFGIPIITELLTSPKFADKQVGYLAISILLYEEHEATRLVINTLRAELIDSNPLNQCCAFNVISCIGNKEMVETLGPDILNILFSNTIPTVVRKKAALTLKHLYLKNPTIIQLDTEFHDKLLKLLNNPDLCLVSCAVMVLLVIVEKDPTPWEDATSKLLNILSKLMNKDYSSEYNYHSVPSPWLQVRILRTLRYITPKKGAEENYLSDCVKSLIDTCDAKLSENTRNAMFSILFEIIELAPFVEFPENTKSKIVNMLGTYLNATETNLRYLALDAMCSMCAVGCDKEVQKYLSRMIDSLREIDISVKRRALQVLFDVCDNDCCNKILTELLRFLPISDLAIREEVIVKICLIAEKFAKTPQWYVDIMLQLTAVSGDYIGDQILNRILRIIINNDSVQVFAAKATYKYLQEVAWKDAFIKISSYILGEYGSLVVKDNMKIAQNIFDMLKDKYPLVSYQTQLTMLSAFAKLHATFPCLRDQIKSLFIKYSSSSDAEISDRCQDYLFMTSIEELEPIVFEAIPPWEGAQEGEDGKIVDGEVTVTENSADVVSRNTKETNRDDDLFMLLGVVDPNKKEEVPKNNDLFNILTTPVSSNQQSTSSPLNQPTQQQQPSNQSNDVFDFGGSDMNQIQQPKEEEVNIKPSENTEKYDGCICHNIKEQMENVMINNHNKLILAFEGVLYQDDTIQIGLKSALESPMCKFALFFGNRITEEVELNYIIECPNGLTCNSGEYNGKIGAKSQIQSIAQFTISGFYYQSPIINITYKSSSIKNKIAFSLPLTVNAFLVQEPLEPNIFMQYWNTIGNATEKKSIIQMKQNNPIDLPTVLGGMRFICLDVKPEQIVACSSFPSFQNIYVLLRIEINVTSNKACIYVRAQDPSLAKVIHNLLCYEIAA</sequence>
<comment type="function">
    <text evidence="5">Adaptins are components of the adaptor complexes which link clathrin to receptors in coated vesicles. Clathrin-associated protein complexes are believed to interact with the cytoplasmic tails of membrane proteins, leading to their selection and concentration.</text>
</comment>
<dbReference type="PIRSF" id="PIRSF037091">
    <property type="entry name" value="AP2_complex_alpha"/>
    <property type="match status" value="1"/>
</dbReference>
<evidence type="ECO:0000256" key="6">
    <source>
        <dbReference type="SAM" id="MobiDB-lite"/>
    </source>
</evidence>
<keyword evidence="7" id="KW-0812">Transmembrane</keyword>
<reference evidence="10 11" key="1">
    <citation type="journal article" date="2019" name="PLoS Negl. Trop. Dis.">
        <title>Whole genome sequencing of Entamoeba nuttalli reveals mammalian host-related molecular signatures and a novel octapeptide-repeat surface protein.</title>
        <authorList>
            <person name="Tanaka M."/>
            <person name="Makiuchi T."/>
            <person name="Komiyama T."/>
            <person name="Shiina T."/>
            <person name="Osaki K."/>
            <person name="Tachibana H."/>
        </authorList>
    </citation>
    <scope>NUCLEOTIDE SEQUENCE [LARGE SCALE GENOMIC DNA]</scope>
    <source>
        <strain evidence="10 11">P19-061405</strain>
    </source>
</reference>
<evidence type="ECO:0000256" key="4">
    <source>
        <dbReference type="ARBA" id="ARBA00023136"/>
    </source>
</evidence>
<feature type="region of interest" description="Disordered" evidence="6">
    <location>
        <begin position="660"/>
        <end position="695"/>
    </location>
</feature>
<dbReference type="InterPro" id="IPR011989">
    <property type="entry name" value="ARM-like"/>
</dbReference>
<feature type="domain" description="Clathrin adaptor alpha-adaptin appendage C-terminal subdomain" evidence="9">
    <location>
        <begin position="852"/>
        <end position="955"/>
    </location>
</feature>
<name>A0ABQ0D803_9EUKA</name>
<organism evidence="10 11">
    <name type="scientific">Entamoeba nuttalli</name>
    <dbReference type="NCBI Taxonomy" id="412467"/>
    <lineage>
        <taxon>Eukaryota</taxon>
        <taxon>Amoebozoa</taxon>
        <taxon>Evosea</taxon>
        <taxon>Archamoebae</taxon>
        <taxon>Mastigamoebida</taxon>
        <taxon>Entamoebidae</taxon>
        <taxon>Entamoeba</taxon>
    </lineage>
</organism>
<keyword evidence="3 5" id="KW-0653">Protein transport</keyword>
<dbReference type="PANTHER" id="PTHR22780">
    <property type="entry name" value="ADAPTIN, ALPHA/GAMMA/EPSILON"/>
    <property type="match status" value="1"/>
</dbReference>
<feature type="compositionally biased region" description="Low complexity" evidence="6">
    <location>
        <begin position="660"/>
        <end position="685"/>
    </location>
</feature>
<feature type="domain" description="Clathrin/coatomer adaptor adaptin-like N-terminal" evidence="8">
    <location>
        <begin position="27"/>
        <end position="575"/>
    </location>
</feature>
<keyword evidence="5" id="KW-0254">Endocytosis</keyword>
<keyword evidence="2 5" id="KW-0813">Transport</keyword>
<dbReference type="InterPro" id="IPR003164">
    <property type="entry name" value="Clathrin_a-adaptin_app_sub_C"/>
</dbReference>
<comment type="similarity">
    <text evidence="5">Belongs to the adaptor complexes large subunit family.</text>
</comment>
<evidence type="ECO:0000313" key="10">
    <source>
        <dbReference type="EMBL" id="GAB1218968.1"/>
    </source>
</evidence>
<evidence type="ECO:0000256" key="1">
    <source>
        <dbReference type="ARBA" id="ARBA00004184"/>
    </source>
</evidence>
<keyword evidence="4 5" id="KW-0472">Membrane</keyword>
<protein>
    <recommendedName>
        <fullName evidence="5">AP-2 complex subunit alpha</fullName>
    </recommendedName>
</protein>
<dbReference type="Gene3D" id="1.25.10.10">
    <property type="entry name" value="Leucine-rich Repeat Variant"/>
    <property type="match status" value="1"/>
</dbReference>
<comment type="subcellular location">
    <subcellularLocation>
        <location evidence="1">Endomembrane system</location>
        <topology evidence="1">Peripheral membrane protein</topology>
    </subcellularLocation>
    <subcellularLocation>
        <location evidence="5">Membrane</location>
        <location evidence="5">Coated pit</location>
    </subcellularLocation>
</comment>
<evidence type="ECO:0000256" key="5">
    <source>
        <dbReference type="PIRNR" id="PIRNR037091"/>
    </source>
</evidence>
<dbReference type="Pfam" id="PF01602">
    <property type="entry name" value="Adaptin_N"/>
    <property type="match status" value="1"/>
</dbReference>
<accession>A0ABQ0D803</accession>
<proteinExistence type="inferred from homology"/>
<evidence type="ECO:0000256" key="3">
    <source>
        <dbReference type="ARBA" id="ARBA00022927"/>
    </source>
</evidence>
<dbReference type="InterPro" id="IPR002553">
    <property type="entry name" value="Clathrin/coatomer_adapt-like_N"/>
</dbReference>
<dbReference type="InterPro" id="IPR012295">
    <property type="entry name" value="TBP_dom_sf"/>
</dbReference>
<dbReference type="Pfam" id="PF02296">
    <property type="entry name" value="Alpha_adaptin_C"/>
    <property type="match status" value="1"/>
</dbReference>
<dbReference type="Gene3D" id="3.30.310.10">
    <property type="entry name" value="TATA-Binding Protein"/>
    <property type="match status" value="1"/>
</dbReference>
<evidence type="ECO:0000256" key="2">
    <source>
        <dbReference type="ARBA" id="ARBA00022448"/>
    </source>
</evidence>
<dbReference type="SUPFAM" id="SSF49348">
    <property type="entry name" value="Clathrin adaptor appendage domain"/>
    <property type="match status" value="1"/>
</dbReference>
<dbReference type="SUPFAM" id="SSF48371">
    <property type="entry name" value="ARM repeat"/>
    <property type="match status" value="1"/>
</dbReference>
<feature type="transmembrane region" description="Helical" evidence="7">
    <location>
        <begin position="56"/>
        <end position="77"/>
    </location>
</feature>